<dbReference type="AlphaFoldDB" id="A0AAW8R288"/>
<evidence type="ECO:0000313" key="2">
    <source>
        <dbReference type="EMBL" id="MDT0582233.1"/>
    </source>
</evidence>
<dbReference type="RefSeq" id="WP_311361008.1">
    <property type="nucleotide sequence ID" value="NZ_JAVRIE010000002.1"/>
</dbReference>
<evidence type="ECO:0000256" key="1">
    <source>
        <dbReference type="SAM" id="Phobius"/>
    </source>
</evidence>
<proteinExistence type="predicted"/>
<dbReference type="EMBL" id="JAVRIE010000002">
    <property type="protein sequence ID" value="MDT0582233.1"/>
    <property type="molecule type" value="Genomic_DNA"/>
</dbReference>
<organism evidence="2 3">
    <name type="scientific">Brumicola blandensis</name>
    <dbReference type="NCBI Taxonomy" id="3075611"/>
    <lineage>
        <taxon>Bacteria</taxon>
        <taxon>Pseudomonadati</taxon>
        <taxon>Pseudomonadota</taxon>
        <taxon>Gammaproteobacteria</taxon>
        <taxon>Alteromonadales</taxon>
        <taxon>Alteromonadaceae</taxon>
        <taxon>Brumicola</taxon>
    </lineage>
</organism>
<protein>
    <submittedName>
        <fullName evidence="2">PilN domain-containing protein</fullName>
    </submittedName>
</protein>
<keyword evidence="1" id="KW-1133">Transmembrane helix</keyword>
<dbReference type="InterPro" id="IPR007813">
    <property type="entry name" value="PilN"/>
</dbReference>
<evidence type="ECO:0000313" key="3">
    <source>
        <dbReference type="Proteomes" id="UP001249020"/>
    </source>
</evidence>
<gene>
    <name evidence="2" type="ORF">RM544_06765</name>
</gene>
<accession>A0AAW8R288</accession>
<reference evidence="2 3" key="1">
    <citation type="submission" date="2023-09" db="EMBL/GenBank/DDBJ databases">
        <authorList>
            <person name="Rey-Velasco X."/>
        </authorList>
    </citation>
    <scope>NUCLEOTIDE SEQUENCE [LARGE SCALE GENOMIC DNA]</scope>
    <source>
        <strain evidence="2 3">W409</strain>
    </source>
</reference>
<keyword evidence="3" id="KW-1185">Reference proteome</keyword>
<comment type="caution">
    <text evidence="2">The sequence shown here is derived from an EMBL/GenBank/DDBJ whole genome shotgun (WGS) entry which is preliminary data.</text>
</comment>
<dbReference type="Pfam" id="PF05137">
    <property type="entry name" value="PilN"/>
    <property type="match status" value="1"/>
</dbReference>
<sequence length="200" mass="23094">MKTRINLYRDEFKPQFVWLTVANMLLLSFIVLLVLSGIYYTVWKTMESRTNDLNELRATIQQRQATLDELTSSLTQREKDPILLNQLAMRKTLLVSNQQLATKLDSLNTLQKTPFSTAFDSFSVADRNDVWLSSFKINEDLVRIEGNISRPEALPAWLQAVGKTEYFHDKSFRTASVTREQGQLSFVIENTQSKKDAEHE</sequence>
<dbReference type="Proteomes" id="UP001249020">
    <property type="component" value="Unassembled WGS sequence"/>
</dbReference>
<keyword evidence="1" id="KW-0472">Membrane</keyword>
<keyword evidence="1" id="KW-0812">Transmembrane</keyword>
<name>A0AAW8R288_9ALTE</name>
<feature type="transmembrane region" description="Helical" evidence="1">
    <location>
        <begin position="16"/>
        <end position="40"/>
    </location>
</feature>